<reference evidence="1 2" key="1">
    <citation type="journal article" date="2023" name="Nucleic Acids Res.">
        <title>The hologenome of Daphnia magna reveals possible DNA methylation and microbiome-mediated evolution of the host genome.</title>
        <authorList>
            <person name="Chaturvedi A."/>
            <person name="Li X."/>
            <person name="Dhandapani V."/>
            <person name="Marshall H."/>
            <person name="Kissane S."/>
            <person name="Cuenca-Cambronero M."/>
            <person name="Asole G."/>
            <person name="Calvet F."/>
            <person name="Ruiz-Romero M."/>
            <person name="Marangio P."/>
            <person name="Guigo R."/>
            <person name="Rago D."/>
            <person name="Mirbahai L."/>
            <person name="Eastwood N."/>
            <person name="Colbourne J.K."/>
            <person name="Zhou J."/>
            <person name="Mallon E."/>
            <person name="Orsini L."/>
        </authorList>
    </citation>
    <scope>NUCLEOTIDE SEQUENCE [LARGE SCALE GENOMIC DNA]</scope>
    <source>
        <strain evidence="1">LRV0_1</strain>
    </source>
</reference>
<proteinExistence type="predicted"/>
<dbReference type="EMBL" id="JAOYFB010000001">
    <property type="protein sequence ID" value="KAK4003096.1"/>
    <property type="molecule type" value="Genomic_DNA"/>
</dbReference>
<keyword evidence="2" id="KW-1185">Reference proteome</keyword>
<protein>
    <submittedName>
        <fullName evidence="1">Uncharacterized protein</fullName>
    </submittedName>
</protein>
<accession>A0ABQ9YR51</accession>
<evidence type="ECO:0000313" key="1">
    <source>
        <dbReference type="EMBL" id="KAK4003096.1"/>
    </source>
</evidence>
<sequence>MSDEYKASPLVLDGNFEEILLTVDSLPFEKLESGLLGKKRIGVSTTPHISDRIYTYNNKENKDEYPNDNDWLVDDNGANYHWNKNLCVSFSEVRIRKVPRSLMVSLPNNIKSPVLFILGRSLISPPIMSQLLFKTCAGPDRIYRRIERDSLVLTGEKFTHSSIVGQNVNEDKSRMSRHIVIGQTKNPDSINGGDSEELDFVRLQPLIFHIQTLLGVGYRVLPCSYTWEFIAALSAFRQHLPAEFWGKTCPYSLLCGSTETLQMDEGWRTRVQNFVEMEM</sequence>
<organism evidence="1 2">
    <name type="scientific">Daphnia magna</name>
    <dbReference type="NCBI Taxonomy" id="35525"/>
    <lineage>
        <taxon>Eukaryota</taxon>
        <taxon>Metazoa</taxon>
        <taxon>Ecdysozoa</taxon>
        <taxon>Arthropoda</taxon>
        <taxon>Crustacea</taxon>
        <taxon>Branchiopoda</taxon>
        <taxon>Diplostraca</taxon>
        <taxon>Cladocera</taxon>
        <taxon>Anomopoda</taxon>
        <taxon>Daphniidae</taxon>
        <taxon>Daphnia</taxon>
    </lineage>
</organism>
<gene>
    <name evidence="1" type="ORF">OUZ56_004878</name>
</gene>
<evidence type="ECO:0000313" key="2">
    <source>
        <dbReference type="Proteomes" id="UP001234178"/>
    </source>
</evidence>
<comment type="caution">
    <text evidence="1">The sequence shown here is derived from an EMBL/GenBank/DDBJ whole genome shotgun (WGS) entry which is preliminary data.</text>
</comment>
<name>A0ABQ9YR51_9CRUS</name>
<dbReference type="Proteomes" id="UP001234178">
    <property type="component" value="Unassembled WGS sequence"/>
</dbReference>